<dbReference type="CDD" id="cd15489">
    <property type="entry name" value="PHD_SF"/>
    <property type="match status" value="1"/>
</dbReference>
<dbReference type="Proteomes" id="UP000824241">
    <property type="component" value="Unassembled WGS sequence"/>
</dbReference>
<evidence type="ECO:0000256" key="2">
    <source>
        <dbReference type="ARBA" id="ARBA00022771"/>
    </source>
</evidence>
<evidence type="ECO:0000313" key="7">
    <source>
        <dbReference type="EMBL" id="HIR61506.1"/>
    </source>
</evidence>
<dbReference type="InterPro" id="IPR024399">
    <property type="entry name" value="DUF2628"/>
</dbReference>
<dbReference type="InterPro" id="IPR039522">
    <property type="entry name" value="RING_finger_1_prok"/>
</dbReference>
<evidence type="ECO:0000259" key="6">
    <source>
        <dbReference type="SMART" id="SM00547"/>
    </source>
</evidence>
<proteinExistence type="predicted"/>
<dbReference type="EMBL" id="DVHA01000260">
    <property type="protein sequence ID" value="HIR61506.1"/>
    <property type="molecule type" value="Genomic_DNA"/>
</dbReference>
<dbReference type="GO" id="GO:0008270">
    <property type="term" value="F:zinc ion binding"/>
    <property type="evidence" value="ECO:0007669"/>
    <property type="project" value="UniProtKB-KW"/>
</dbReference>
<dbReference type="Pfam" id="PF10947">
    <property type="entry name" value="DUF2628"/>
    <property type="match status" value="1"/>
</dbReference>
<dbReference type="SMART" id="SM00547">
    <property type="entry name" value="ZnF_RBZ"/>
    <property type="match status" value="1"/>
</dbReference>
<reference evidence="7" key="2">
    <citation type="journal article" date="2021" name="PeerJ">
        <title>Extensive microbial diversity within the chicken gut microbiome revealed by metagenomics and culture.</title>
        <authorList>
            <person name="Gilroy R."/>
            <person name="Ravi A."/>
            <person name="Getino M."/>
            <person name="Pursley I."/>
            <person name="Horton D.L."/>
            <person name="Alikhan N.F."/>
            <person name="Baker D."/>
            <person name="Gharbi K."/>
            <person name="Hall N."/>
            <person name="Watson M."/>
            <person name="Adriaenssens E.M."/>
            <person name="Foster-Nyarko E."/>
            <person name="Jarju S."/>
            <person name="Secka A."/>
            <person name="Antonio M."/>
            <person name="Oren A."/>
            <person name="Chaudhuri R.R."/>
            <person name="La Ragione R."/>
            <person name="Hildebrand F."/>
            <person name="Pallen M.J."/>
        </authorList>
    </citation>
    <scope>NUCLEOTIDE SEQUENCE</scope>
    <source>
        <strain evidence="7">CHK189-12415</strain>
    </source>
</reference>
<feature type="transmembrane region" description="Helical" evidence="5">
    <location>
        <begin position="339"/>
        <end position="361"/>
    </location>
</feature>
<feature type="region of interest" description="Disordered" evidence="4">
    <location>
        <begin position="114"/>
        <end position="149"/>
    </location>
</feature>
<name>A0A9D1J576_9FIRM</name>
<evidence type="ECO:0000256" key="5">
    <source>
        <dbReference type="SAM" id="Phobius"/>
    </source>
</evidence>
<evidence type="ECO:0000256" key="4">
    <source>
        <dbReference type="SAM" id="MobiDB-lite"/>
    </source>
</evidence>
<evidence type="ECO:0000256" key="3">
    <source>
        <dbReference type="ARBA" id="ARBA00022833"/>
    </source>
</evidence>
<sequence length="364" mass="38995">MQKYVGADCPYCHKPIKEGDEVSVCPQCGAPYHRACAKEAGGCVLTELHEKGGQWTRVQRPPASEIDGRASLRCSRCGSVNPPGSTVCEICGTPLDNATPEPEAEPWNRPNWQNPPAGNMGGGRFSGQGGAYGNGNPNPYDQNPYRQGGPGAPFQMPFDPFVNPMGGLDPEEELDGVKAKDAAAYVRQNTPYFLPKFKAFFRKTGGARGGFSWNWSAFIFDAYYLFYRKMYGLGAAVLAISVLLSVPSLIVYFENMLALMNGEGGLLAAIGLSAGRLQTLYSLANFLSLVMKLVLATMFNRAYAAHTVGAVKKQRAAIQDDNAYYSALARKGGVSLPGVLVAFGVTAVVSVISSTVFMGIIGMI</sequence>
<feature type="domain" description="RanBP2-type" evidence="6">
    <location>
        <begin position="70"/>
        <end position="94"/>
    </location>
</feature>
<reference evidence="7" key="1">
    <citation type="submission" date="2020-10" db="EMBL/GenBank/DDBJ databases">
        <authorList>
            <person name="Gilroy R."/>
        </authorList>
    </citation>
    <scope>NUCLEOTIDE SEQUENCE</scope>
    <source>
        <strain evidence="7">CHK189-12415</strain>
    </source>
</reference>
<keyword evidence="2" id="KW-0863">Zinc-finger</keyword>
<comment type="caution">
    <text evidence="7">The sequence shown here is derived from an EMBL/GenBank/DDBJ whole genome shotgun (WGS) entry which is preliminary data.</text>
</comment>
<dbReference type="InterPro" id="IPR001876">
    <property type="entry name" value="Znf_RanBP2"/>
</dbReference>
<keyword evidence="1" id="KW-0479">Metal-binding</keyword>
<keyword evidence="5" id="KW-0812">Transmembrane</keyword>
<organism evidence="7 8">
    <name type="scientific">Candidatus Faecivivens stercoravium</name>
    <dbReference type="NCBI Taxonomy" id="2840803"/>
    <lineage>
        <taxon>Bacteria</taxon>
        <taxon>Bacillati</taxon>
        <taxon>Bacillota</taxon>
        <taxon>Clostridia</taxon>
        <taxon>Eubacteriales</taxon>
        <taxon>Oscillospiraceae</taxon>
        <taxon>Oscillospiraceae incertae sedis</taxon>
        <taxon>Candidatus Faecivivens</taxon>
    </lineage>
</organism>
<evidence type="ECO:0000256" key="1">
    <source>
        <dbReference type="ARBA" id="ARBA00022723"/>
    </source>
</evidence>
<dbReference type="Pfam" id="PF14446">
    <property type="entry name" value="Prok-RING_1"/>
    <property type="match status" value="1"/>
</dbReference>
<accession>A0A9D1J576</accession>
<feature type="compositionally biased region" description="Gly residues" evidence="4">
    <location>
        <begin position="119"/>
        <end position="133"/>
    </location>
</feature>
<gene>
    <name evidence="7" type="ORF">IAB37_08045</name>
</gene>
<feature type="transmembrane region" description="Helical" evidence="5">
    <location>
        <begin position="265"/>
        <end position="284"/>
    </location>
</feature>
<dbReference type="AlphaFoldDB" id="A0A9D1J576"/>
<keyword evidence="5" id="KW-1133">Transmembrane helix</keyword>
<evidence type="ECO:0000313" key="8">
    <source>
        <dbReference type="Proteomes" id="UP000824241"/>
    </source>
</evidence>
<keyword evidence="5" id="KW-0472">Membrane</keyword>
<feature type="transmembrane region" description="Helical" evidence="5">
    <location>
        <begin position="232"/>
        <end position="253"/>
    </location>
</feature>
<protein>
    <submittedName>
        <fullName evidence="7">DUF2628 domain-containing protein</fullName>
    </submittedName>
</protein>
<keyword evidence="3" id="KW-0862">Zinc</keyword>